<gene>
    <name evidence="2" type="ORF">G7Z17_g4564</name>
</gene>
<evidence type="ECO:0000256" key="1">
    <source>
        <dbReference type="SAM" id="MobiDB-lite"/>
    </source>
</evidence>
<feature type="compositionally biased region" description="Polar residues" evidence="1">
    <location>
        <begin position="40"/>
        <end position="55"/>
    </location>
</feature>
<dbReference type="AlphaFoldDB" id="A0A9P5LIR6"/>
<evidence type="ECO:0000313" key="2">
    <source>
        <dbReference type="EMBL" id="KAF7552036.1"/>
    </source>
</evidence>
<reference evidence="2" key="1">
    <citation type="submission" date="2020-03" db="EMBL/GenBank/DDBJ databases">
        <title>Draft Genome Sequence of Cylindrodendrum hubeiense.</title>
        <authorList>
            <person name="Buettner E."/>
            <person name="Kellner H."/>
        </authorList>
    </citation>
    <scope>NUCLEOTIDE SEQUENCE</scope>
    <source>
        <strain evidence="2">IHI 201604</strain>
    </source>
</reference>
<proteinExistence type="predicted"/>
<accession>A0A9P5LIR6</accession>
<feature type="compositionally biased region" description="Polar residues" evidence="1">
    <location>
        <begin position="159"/>
        <end position="168"/>
    </location>
</feature>
<dbReference type="Proteomes" id="UP000722485">
    <property type="component" value="Unassembled WGS sequence"/>
</dbReference>
<evidence type="ECO:0000313" key="3">
    <source>
        <dbReference type="Proteomes" id="UP000722485"/>
    </source>
</evidence>
<sequence length="696" mass="76895">MDNSLLTDDGEGITSQPLAADLPERDLAASTRHRPGIQQAGDSTTAAGSNPNSATRPFKKEMGLMARMVGESTKRVPVDSYDDTHPWRPVHEELNRRFDFIPWNYFEATNQPDLDEKGPGDTGGLAPPPYFAPCPPTAETQLDTTGGGDIASTLMQQNNAELPGPSSQSHRRPGDPVAPVSGPNMQKRFLYLKASGTGSGLPRARIALVMNQNSEWKRAKAYIKPYHHPGDGKLSLSISDHFASFLGFTQKEFKGTKLLQHHLGAHRIRCRSTINLKFQMTDKSQKKEDVGVWRSVEGEKVPFDVMIDAKFADQYTVSEDILTPLNMPLPLLCSDPRLLPAAALITQGNGVRIPEINYLAVTKAGAPFTDSGYGSIPNPNNSTNVARPRTPQKFEANQVTSDDSVTIYSTATAVSTQLAEQYVSEFCNELHWRLKKQVACEAWPTVVQLMPSLIKAFAIKLGYESSSPMGGNIMYFLHKHHQDIVTHLEAVVVDADENIVESHKPDEKAMSLFDKMNMWRESADKSITIHCGAHFEGVDDVDDEDIGQVDISAYNEVILSSAAYDWFITTVRQEQLIDRGGIEARAVVDKIRSNVLQRLPTASISKRRSAEPSQIGFRLQWQRLESRLKTEQARLGLSIGLCIPHAITVTGSADTYQAMPVNKYMHQIWPFSSDGLLQVIQRAADGSRGHEYSGTV</sequence>
<protein>
    <submittedName>
        <fullName evidence="2">Uncharacterized protein</fullName>
    </submittedName>
</protein>
<name>A0A9P5LIR6_9HYPO</name>
<comment type="caution">
    <text evidence="2">The sequence shown here is derived from an EMBL/GenBank/DDBJ whole genome shotgun (WGS) entry which is preliminary data.</text>
</comment>
<organism evidence="2 3">
    <name type="scientific">Cylindrodendrum hubeiense</name>
    <dbReference type="NCBI Taxonomy" id="595255"/>
    <lineage>
        <taxon>Eukaryota</taxon>
        <taxon>Fungi</taxon>
        <taxon>Dikarya</taxon>
        <taxon>Ascomycota</taxon>
        <taxon>Pezizomycotina</taxon>
        <taxon>Sordariomycetes</taxon>
        <taxon>Hypocreomycetidae</taxon>
        <taxon>Hypocreales</taxon>
        <taxon>Nectriaceae</taxon>
        <taxon>Cylindrodendrum</taxon>
    </lineage>
</organism>
<keyword evidence="3" id="KW-1185">Reference proteome</keyword>
<dbReference type="OrthoDB" id="1577640at2759"/>
<feature type="region of interest" description="Disordered" evidence="1">
    <location>
        <begin position="159"/>
        <end position="183"/>
    </location>
</feature>
<dbReference type="EMBL" id="JAANBB010000067">
    <property type="protein sequence ID" value="KAF7552036.1"/>
    <property type="molecule type" value="Genomic_DNA"/>
</dbReference>
<feature type="region of interest" description="Disordered" evidence="1">
    <location>
        <begin position="1"/>
        <end position="60"/>
    </location>
</feature>